<feature type="transmembrane region" description="Helical" evidence="1">
    <location>
        <begin position="75"/>
        <end position="95"/>
    </location>
</feature>
<dbReference type="RefSeq" id="WP_135348679.1">
    <property type="nucleotide sequence ID" value="NZ_SRJD01000010.1"/>
</dbReference>
<evidence type="ECO:0000313" key="2">
    <source>
        <dbReference type="EMBL" id="TGA98016.1"/>
    </source>
</evidence>
<dbReference type="PANTHER" id="PTHR40078:SF1">
    <property type="entry name" value="INTEGRAL MEMBRANE PROTEIN"/>
    <property type="match status" value="1"/>
</dbReference>
<accession>A0A4Z0GPQ9</accession>
<sequence length="222" mass="24390">MKLIATLGRLFLGLFLFALGAVCTINAHLGLQPWDVLHQGLARTFHITIGMGNILVALLILIINRLLGEKIGFGTICNMLFIGIFMDVLMLNHLVPVYHMFVLRILMVLAGLAILSFGTYLYLSAGLGTGPRDGLMVVLARKTKRSVRLIRTLNEAVALIIGYFLGGSVGIGTLIMVSLVGIFVQFTFKICKFDVKNVHHTYIDRAKAKHALAVLFHSQNIS</sequence>
<dbReference type="PANTHER" id="PTHR40078">
    <property type="entry name" value="INTEGRAL MEMBRANE PROTEIN-RELATED"/>
    <property type="match status" value="1"/>
</dbReference>
<dbReference type="EMBL" id="SRJD01000010">
    <property type="protein sequence ID" value="TGA98016.1"/>
    <property type="molecule type" value="Genomic_DNA"/>
</dbReference>
<feature type="transmembrane region" description="Helical" evidence="1">
    <location>
        <begin position="101"/>
        <end position="123"/>
    </location>
</feature>
<keyword evidence="3" id="KW-1185">Reference proteome</keyword>
<feature type="transmembrane region" description="Helical" evidence="1">
    <location>
        <begin position="156"/>
        <end position="184"/>
    </location>
</feature>
<dbReference type="Proteomes" id="UP000298347">
    <property type="component" value="Unassembled WGS sequence"/>
</dbReference>
<keyword evidence="1" id="KW-0472">Membrane</keyword>
<reference evidence="2 3" key="1">
    <citation type="journal article" date="2015" name="Int. J. Syst. Evol. Microbiol.">
        <title>Sporolactobacillus shoreae sp. nov. and Sporolactobacillus spathodeae sp. nov., two spore-forming lactic acid bacteria isolated from tree barks in Thailand.</title>
        <authorList>
            <person name="Thamacharoensuk T."/>
            <person name="Kitahara M."/>
            <person name="Ohkuma M."/>
            <person name="Thongchul N."/>
            <person name="Tanasupawat S."/>
        </authorList>
    </citation>
    <scope>NUCLEOTIDE SEQUENCE [LARGE SCALE GENOMIC DNA]</scope>
    <source>
        <strain evidence="2 3">BK92</strain>
    </source>
</reference>
<keyword evidence="1" id="KW-0812">Transmembrane</keyword>
<dbReference type="Pfam" id="PF19700">
    <property type="entry name" value="DUF6198"/>
    <property type="match status" value="1"/>
</dbReference>
<organism evidence="2 3">
    <name type="scientific">Sporolactobacillus shoreae</name>
    <dbReference type="NCBI Taxonomy" id="1465501"/>
    <lineage>
        <taxon>Bacteria</taxon>
        <taxon>Bacillati</taxon>
        <taxon>Bacillota</taxon>
        <taxon>Bacilli</taxon>
        <taxon>Bacillales</taxon>
        <taxon>Sporolactobacillaceae</taxon>
        <taxon>Sporolactobacillus</taxon>
    </lineage>
</organism>
<proteinExistence type="predicted"/>
<protein>
    <recommendedName>
        <fullName evidence="4">YitT family protein</fullName>
    </recommendedName>
</protein>
<dbReference type="AlphaFoldDB" id="A0A4Z0GPQ9"/>
<comment type="caution">
    <text evidence="2">The sequence shown here is derived from an EMBL/GenBank/DDBJ whole genome shotgun (WGS) entry which is preliminary data.</text>
</comment>
<name>A0A4Z0GPQ9_9BACL</name>
<evidence type="ECO:0008006" key="4">
    <source>
        <dbReference type="Google" id="ProtNLM"/>
    </source>
</evidence>
<dbReference type="OrthoDB" id="154912at2"/>
<evidence type="ECO:0000256" key="1">
    <source>
        <dbReference type="SAM" id="Phobius"/>
    </source>
</evidence>
<feature type="transmembrane region" description="Helical" evidence="1">
    <location>
        <begin position="44"/>
        <end position="63"/>
    </location>
</feature>
<gene>
    <name evidence="2" type="ORF">E4665_10160</name>
</gene>
<evidence type="ECO:0000313" key="3">
    <source>
        <dbReference type="Proteomes" id="UP000298347"/>
    </source>
</evidence>
<dbReference type="InterPro" id="IPR038750">
    <property type="entry name" value="YczE/YyaS-like"/>
</dbReference>
<keyword evidence="1" id="KW-1133">Transmembrane helix</keyword>